<feature type="transmembrane region" description="Helical" evidence="6">
    <location>
        <begin position="256"/>
        <end position="276"/>
    </location>
</feature>
<comment type="subcellular location">
    <subcellularLocation>
        <location evidence="1">Cell membrane</location>
        <topology evidence="1">Multi-pass membrane protein</topology>
    </subcellularLocation>
</comment>
<dbReference type="InterPro" id="IPR050833">
    <property type="entry name" value="Poly_Biosynth_Transport"/>
</dbReference>
<keyword evidence="2" id="KW-1003">Cell membrane</keyword>
<evidence type="ECO:0000313" key="7">
    <source>
        <dbReference type="EMBL" id="ARD66896.1"/>
    </source>
</evidence>
<name>A0AAC9W435_EUBLI</name>
<reference evidence="8" key="1">
    <citation type="journal article" date="2017" name="Sci. Rep.">
        <title>Determination of the Genome and Primary Transcriptome of Syngas Fermenting Eubacterium limosum ATCC 8486.</title>
        <authorList>
            <person name="Song Y."/>
            <person name="Shin J."/>
            <person name="Jeong Y."/>
            <person name="Jin S."/>
            <person name="Lee J.K."/>
            <person name="Kim D.R."/>
            <person name="Kim S.C."/>
            <person name="Cho S."/>
            <person name="Cho B.K."/>
        </authorList>
    </citation>
    <scope>NUCLEOTIDE SEQUENCE [LARGE SCALE GENOMIC DNA]</scope>
    <source>
        <strain evidence="8">ATCC 8486</strain>
    </source>
</reference>
<evidence type="ECO:0000256" key="4">
    <source>
        <dbReference type="ARBA" id="ARBA00022989"/>
    </source>
</evidence>
<dbReference type="PANTHER" id="PTHR30250:SF26">
    <property type="entry name" value="PSMA PROTEIN"/>
    <property type="match status" value="1"/>
</dbReference>
<dbReference type="GO" id="GO:0005886">
    <property type="term" value="C:plasma membrane"/>
    <property type="evidence" value="ECO:0007669"/>
    <property type="project" value="UniProtKB-SubCell"/>
</dbReference>
<organism evidence="7 8">
    <name type="scientific">Eubacterium limosum</name>
    <dbReference type="NCBI Taxonomy" id="1736"/>
    <lineage>
        <taxon>Bacteria</taxon>
        <taxon>Bacillati</taxon>
        <taxon>Bacillota</taxon>
        <taxon>Clostridia</taxon>
        <taxon>Eubacteriales</taxon>
        <taxon>Eubacteriaceae</taxon>
        <taxon>Eubacterium</taxon>
    </lineage>
</organism>
<dbReference type="Proteomes" id="UP000192391">
    <property type="component" value="Chromosome"/>
</dbReference>
<feature type="transmembrane region" description="Helical" evidence="6">
    <location>
        <begin position="282"/>
        <end position="304"/>
    </location>
</feature>
<keyword evidence="5 6" id="KW-0472">Membrane</keyword>
<feature type="transmembrane region" description="Helical" evidence="6">
    <location>
        <begin position="105"/>
        <end position="129"/>
    </location>
</feature>
<gene>
    <name evidence="7" type="ORF">B2M23_15780</name>
</gene>
<feature type="transmembrane region" description="Helical" evidence="6">
    <location>
        <begin position="12"/>
        <end position="35"/>
    </location>
</feature>
<accession>A0AAC9W435</accession>
<evidence type="ECO:0000313" key="8">
    <source>
        <dbReference type="Proteomes" id="UP000192391"/>
    </source>
</evidence>
<protein>
    <recommendedName>
        <fullName evidence="9">Polysaccharide biosynthesis protein</fullName>
    </recommendedName>
</protein>
<dbReference type="InterPro" id="IPR048122">
    <property type="entry name" value="WZX-like"/>
</dbReference>
<dbReference type="NCBIfam" id="NF041503">
    <property type="entry name" value="WZX_like"/>
    <property type="match status" value="1"/>
</dbReference>
<feature type="transmembrane region" description="Helical" evidence="6">
    <location>
        <begin position="41"/>
        <end position="60"/>
    </location>
</feature>
<feature type="transmembrane region" description="Helical" evidence="6">
    <location>
        <begin position="196"/>
        <end position="213"/>
    </location>
</feature>
<dbReference type="EMBL" id="CP019962">
    <property type="protein sequence ID" value="ARD66896.1"/>
    <property type="molecule type" value="Genomic_DNA"/>
</dbReference>
<evidence type="ECO:0000256" key="6">
    <source>
        <dbReference type="SAM" id="Phobius"/>
    </source>
</evidence>
<keyword evidence="3 6" id="KW-0812">Transmembrane</keyword>
<dbReference type="AlphaFoldDB" id="A0AAC9W435"/>
<keyword evidence="4 6" id="KW-1133">Transmembrane helix</keyword>
<evidence type="ECO:0000256" key="3">
    <source>
        <dbReference type="ARBA" id="ARBA00022692"/>
    </source>
</evidence>
<proteinExistence type="predicted"/>
<dbReference type="RefSeq" id="WP_038353836.1">
    <property type="nucleotide sequence ID" value="NZ_CP019962.1"/>
</dbReference>
<feature type="transmembrane region" description="Helical" evidence="6">
    <location>
        <begin position="325"/>
        <end position="350"/>
    </location>
</feature>
<evidence type="ECO:0000256" key="5">
    <source>
        <dbReference type="ARBA" id="ARBA00023136"/>
    </source>
</evidence>
<dbReference type="KEGG" id="elim:B2M23_15780"/>
<evidence type="ECO:0000256" key="2">
    <source>
        <dbReference type="ARBA" id="ARBA00022475"/>
    </source>
</evidence>
<feature type="transmembrane region" description="Helical" evidence="6">
    <location>
        <begin position="135"/>
        <end position="158"/>
    </location>
</feature>
<sequence>MAIQIGKKDVIWSYLGYFFNLGTNVLLMPFILRLVQGNELGLWYTFLSVGALVNLLDFGFSPTLIRNITYAWSGVSEIKKEGSSAISNTEPNYVLFFQVLSACKYVSLIIAGLALVIMLTIGSAYIMFISANMSFAVYAPAWVIYSFAVFLNIFYNYWTTSLKGIGDIKQAQISVICSKLVQILVSLIGLFLGGGIIALSLAYMLSGFVLRFLSKQFLFRNKQVSENRKKISGSIKIDEVKRLIQKIWYNAKKTGIVNLCAFVVTQGNTLICSAFIGLEATASYGLCMQLVAVIQGVAQIFFATNEPKMINTKISGNTKKSLRELSLAVVIYLLIFVIGIIGVTFVGIPFLKLIRSNTELPFQMFLLLSAHWLLEGQHSLFVLYISFSNKIPYVKASIVSAFFILIGQLLIATQTNFGIYALIILQATVELCYNNWKWPSVVLKELKINYFKMIKTGNFELIKLIKGFFK</sequence>
<dbReference type="PANTHER" id="PTHR30250">
    <property type="entry name" value="PST FAMILY PREDICTED COLANIC ACID TRANSPORTER"/>
    <property type="match status" value="1"/>
</dbReference>
<feature type="transmembrane region" description="Helical" evidence="6">
    <location>
        <begin position="362"/>
        <end position="385"/>
    </location>
</feature>
<evidence type="ECO:0008006" key="9">
    <source>
        <dbReference type="Google" id="ProtNLM"/>
    </source>
</evidence>
<feature type="transmembrane region" description="Helical" evidence="6">
    <location>
        <begin position="392"/>
        <end position="411"/>
    </location>
</feature>
<evidence type="ECO:0000256" key="1">
    <source>
        <dbReference type="ARBA" id="ARBA00004651"/>
    </source>
</evidence>